<evidence type="ECO:0000313" key="2">
    <source>
        <dbReference type="EMBL" id="PSL57374.1"/>
    </source>
</evidence>
<dbReference type="SUPFAM" id="SSF55961">
    <property type="entry name" value="Bet v1-like"/>
    <property type="match status" value="1"/>
</dbReference>
<name>A0A2P8IFZ0_SACCR</name>
<gene>
    <name evidence="2" type="ORF">B0I31_102352</name>
</gene>
<protein>
    <submittedName>
        <fullName evidence="2">Polyketide cyclase/dehydrase/lipid transport protein</fullName>
    </submittedName>
</protein>
<comment type="caution">
    <text evidence="2">The sequence shown here is derived from an EMBL/GenBank/DDBJ whole genome shotgun (WGS) entry which is preliminary data.</text>
</comment>
<dbReference type="Gene3D" id="3.30.530.20">
    <property type="match status" value="1"/>
</dbReference>
<feature type="region of interest" description="Disordered" evidence="1">
    <location>
        <begin position="1"/>
        <end position="21"/>
    </location>
</feature>
<evidence type="ECO:0000313" key="3">
    <source>
        <dbReference type="Proteomes" id="UP000241118"/>
    </source>
</evidence>
<dbReference type="EMBL" id="PYAX01000002">
    <property type="protein sequence ID" value="PSL57374.1"/>
    <property type="molecule type" value="Genomic_DNA"/>
</dbReference>
<proteinExistence type="predicted"/>
<organism evidence="2 3">
    <name type="scientific">Saccharothrix carnea</name>
    <dbReference type="NCBI Taxonomy" id="1280637"/>
    <lineage>
        <taxon>Bacteria</taxon>
        <taxon>Bacillati</taxon>
        <taxon>Actinomycetota</taxon>
        <taxon>Actinomycetes</taxon>
        <taxon>Pseudonocardiales</taxon>
        <taxon>Pseudonocardiaceae</taxon>
        <taxon>Saccharothrix</taxon>
    </lineage>
</organism>
<dbReference type="Pfam" id="PF10604">
    <property type="entry name" value="Polyketide_cyc2"/>
    <property type="match status" value="1"/>
</dbReference>
<dbReference type="Proteomes" id="UP000241118">
    <property type="component" value="Unassembled WGS sequence"/>
</dbReference>
<dbReference type="AlphaFoldDB" id="A0A2P8IFZ0"/>
<evidence type="ECO:0000256" key="1">
    <source>
        <dbReference type="SAM" id="MobiDB-lite"/>
    </source>
</evidence>
<dbReference type="InterPro" id="IPR023393">
    <property type="entry name" value="START-like_dom_sf"/>
</dbReference>
<reference evidence="2 3" key="1">
    <citation type="submission" date="2018-03" db="EMBL/GenBank/DDBJ databases">
        <title>Genomic Encyclopedia of Type Strains, Phase III (KMG-III): the genomes of soil and plant-associated and newly described type strains.</title>
        <authorList>
            <person name="Whitman W."/>
        </authorList>
    </citation>
    <scope>NUCLEOTIDE SEQUENCE [LARGE SCALE GENOMIC DNA]</scope>
    <source>
        <strain evidence="2 3">CGMCC 4.7097</strain>
    </source>
</reference>
<accession>A0A2P8IFZ0</accession>
<dbReference type="InterPro" id="IPR019587">
    <property type="entry name" value="Polyketide_cyclase/dehydratase"/>
</dbReference>
<keyword evidence="3" id="KW-1185">Reference proteome</keyword>
<sequence length="180" mass="19454">MGDPDERTLMITDQSAPRGDTRTAIRAPARTARTKTIRADAEAVFDVITDVEHLSDWLPPGVEIELYGPGVLRLWPLRGFRDEPFERQVRIDWDGLRVCWGGITATTYTGNLRVLRIAPGCSAVSVELTGSAELPVPLLDDWLAQALDALAAVVCAERQTAPWTAGSLGNRGVSTAVSSA</sequence>